<dbReference type="Gene3D" id="3.20.20.140">
    <property type="entry name" value="Metal-dependent hydrolases"/>
    <property type="match status" value="1"/>
</dbReference>
<proteinExistence type="inferred from homology"/>
<keyword evidence="6" id="KW-1185">Reference proteome</keyword>
<dbReference type="Proteomes" id="UP000310108">
    <property type="component" value="Unassembled WGS sequence"/>
</dbReference>
<reference evidence="5 6" key="1">
    <citation type="journal article" date="2019" name="PLoS ONE">
        <title>Comparative genome analysis indicates high evolutionary potential of pathogenicity genes in Colletotrichum tanaceti.</title>
        <authorList>
            <person name="Lelwala R.V."/>
            <person name="Korhonen P.K."/>
            <person name="Young N.D."/>
            <person name="Scott J.B."/>
            <person name="Ades P.A."/>
            <person name="Gasser R.B."/>
            <person name="Taylor P.W.J."/>
        </authorList>
    </citation>
    <scope>NUCLEOTIDE SEQUENCE [LARGE SCALE GENOMIC DNA]</scope>
    <source>
        <strain evidence="5">BRIP57314</strain>
    </source>
</reference>
<dbReference type="Pfam" id="PF04909">
    <property type="entry name" value="Amidohydro_2"/>
    <property type="match status" value="1"/>
</dbReference>
<dbReference type="SUPFAM" id="SSF55931">
    <property type="entry name" value="Glutamine synthetase/guanido kinase"/>
    <property type="match status" value="1"/>
</dbReference>
<comment type="similarity">
    <text evidence="2 3">Belongs to the glutamine synthetase family.</text>
</comment>
<dbReference type="SUPFAM" id="SSF51556">
    <property type="entry name" value="Metallo-dependent hydrolases"/>
    <property type="match status" value="1"/>
</dbReference>
<dbReference type="GO" id="GO:0004356">
    <property type="term" value="F:glutamine synthetase activity"/>
    <property type="evidence" value="ECO:0007669"/>
    <property type="project" value="InterPro"/>
</dbReference>
<dbReference type="InterPro" id="IPR036651">
    <property type="entry name" value="Gln_synt_N_sf"/>
</dbReference>
<dbReference type="PANTHER" id="PTHR43383">
    <property type="entry name" value="NODULIN 6"/>
    <property type="match status" value="1"/>
</dbReference>
<dbReference type="AlphaFoldDB" id="A0A4V6DHU4"/>
<accession>A0A4V6DHU4</accession>
<gene>
    <name evidence="5" type="primary">fluG</name>
    <name evidence="5" type="ORF">CTA1_3023</name>
</gene>
<evidence type="ECO:0000256" key="3">
    <source>
        <dbReference type="RuleBase" id="RU000384"/>
    </source>
</evidence>
<dbReference type="Gene3D" id="3.10.20.70">
    <property type="entry name" value="Glutamine synthetase, N-terminal domain"/>
    <property type="match status" value="1"/>
</dbReference>
<organism evidence="5 6">
    <name type="scientific">Colletotrichum tanaceti</name>
    <dbReference type="NCBI Taxonomy" id="1306861"/>
    <lineage>
        <taxon>Eukaryota</taxon>
        <taxon>Fungi</taxon>
        <taxon>Dikarya</taxon>
        <taxon>Ascomycota</taxon>
        <taxon>Pezizomycotina</taxon>
        <taxon>Sordariomycetes</taxon>
        <taxon>Hypocreomycetidae</taxon>
        <taxon>Glomerellales</taxon>
        <taxon>Glomerellaceae</taxon>
        <taxon>Colletotrichum</taxon>
        <taxon>Colletotrichum destructivum species complex</taxon>
    </lineage>
</organism>
<dbReference type="GO" id="GO:0016787">
    <property type="term" value="F:hydrolase activity"/>
    <property type="evidence" value="ECO:0007669"/>
    <property type="project" value="InterPro"/>
</dbReference>
<dbReference type="FunFam" id="3.30.590.10:FF:000013">
    <property type="entry name" value="Related to fluG protein"/>
    <property type="match status" value="1"/>
</dbReference>
<protein>
    <recommendedName>
        <fullName evidence="1">Glutamine synthetase</fullName>
    </recommendedName>
</protein>
<dbReference type="PROSITE" id="PS51987">
    <property type="entry name" value="GS_CATALYTIC"/>
    <property type="match status" value="1"/>
</dbReference>
<dbReference type="InterPro" id="IPR008146">
    <property type="entry name" value="Gln_synth_cat_dom"/>
</dbReference>
<evidence type="ECO:0000313" key="6">
    <source>
        <dbReference type="Proteomes" id="UP000310108"/>
    </source>
</evidence>
<dbReference type="EMBL" id="PJEX01000032">
    <property type="protein sequence ID" value="TKW57956.1"/>
    <property type="molecule type" value="Genomic_DNA"/>
</dbReference>
<dbReference type="STRING" id="1306861.A0A4V6DHU4"/>
<evidence type="ECO:0000256" key="1">
    <source>
        <dbReference type="ARBA" id="ARBA00021364"/>
    </source>
</evidence>
<sequence>MDPAKLTGQALLSHTIQTTPIIDNHAHPLLDPDAIGRYPLLSITTEAHGDAIHASLTSLAHLRAVKQLAKVLRCEPSWEAVVNAIEARRIEDYDAWVAECLDGIEAVLVDDGLDAEDAVYPYAYFSDVTRSPAKRIVRIEKMAADIINRHLPKRQDESESAAPRDDAAAAAAAIKDAGVAFEKAIKAFDHSIAEAIADPEVVGFKSVICYRTGLAIPRRPDAAAARKAFEAIHADHARGTSTSTTSTTTTDGAFTRVNHRGLNEYLVHRLACLIRNATGTGKKPIQFHTGLGDNDITLTSASPSHLQDFIRQYPTVPIVLLHASYPFVREAGYLACVYANVYADIGEIFPVLSRDGQETALRQILELCPWSKILWSTDGHWFPETYLLAVLQVREVLEKVLCEYARKGHMTWREGTKLVKDMLFNNANHIYHLGLDFSFDGSSSLINPRRLSGRSDLDILEAFLDGKKQPPPQYLRVYWNDLTATSRVRAVPMRRVLAALNEDGDFSLTITKASLGLLQNDAVVQGASGTGEYRLHPDFTSLQQGPREGHISVSGDFKEQDGSSVPFCPRSLLQRVVEIAARHGLAFHLGFEIELVLLERMGNSFEKYRTLDNDGHAWSAARMMDHPVFAKVIERAVAELDARGIYVEQVHPESAPGQFEVVLPRAPPLEAVDTLLYVREVISGIAVAEGYRMTLHPKPFPTSCGTAAHVHMSITSAGGSRPETYNPFYAGILKHLRAIAAFTYSNPVSYERVQDGAWAGGRWVTWGTQNRETPLRKIEDSHWEVKCMDGLANPYLAVAALLGAGTHGFGEAERLTWGDCEVDPASLTPNDRKELGVEQMLPSGLPEALKALRADEVMNELLGEDLVERYATIKEEEMKNLDAIGSDDRRQWIMERY</sequence>
<dbReference type="Gene3D" id="3.30.590.10">
    <property type="entry name" value="Glutamine synthetase/guanido kinase, catalytic domain"/>
    <property type="match status" value="1"/>
</dbReference>
<name>A0A4V6DHU4_9PEZI</name>
<comment type="caution">
    <text evidence="5">The sequence shown here is derived from an EMBL/GenBank/DDBJ whole genome shotgun (WGS) entry which is preliminary data.</text>
</comment>
<dbReference type="OrthoDB" id="3364440at2759"/>
<evidence type="ECO:0000313" key="5">
    <source>
        <dbReference type="EMBL" id="TKW57956.1"/>
    </source>
</evidence>
<dbReference type="InterPro" id="IPR006680">
    <property type="entry name" value="Amidohydro-rel"/>
</dbReference>
<dbReference type="GO" id="GO:0006542">
    <property type="term" value="P:glutamine biosynthetic process"/>
    <property type="evidence" value="ECO:0007669"/>
    <property type="project" value="InterPro"/>
</dbReference>
<dbReference type="InterPro" id="IPR014746">
    <property type="entry name" value="Gln_synth/guanido_kin_cat_dom"/>
</dbReference>
<dbReference type="PANTHER" id="PTHR43383:SF2">
    <property type="entry name" value="AMIDOHYDROLASE 2 FAMILY PROTEIN"/>
    <property type="match status" value="1"/>
</dbReference>
<dbReference type="InterPro" id="IPR032466">
    <property type="entry name" value="Metal_Hydrolase"/>
</dbReference>
<dbReference type="Pfam" id="PF00120">
    <property type="entry name" value="Gln-synt_C"/>
    <property type="match status" value="1"/>
</dbReference>
<feature type="domain" description="GS catalytic" evidence="4">
    <location>
        <begin position="569"/>
        <end position="897"/>
    </location>
</feature>
<evidence type="ECO:0000259" key="4">
    <source>
        <dbReference type="PROSITE" id="PS51987"/>
    </source>
</evidence>
<evidence type="ECO:0000256" key="2">
    <source>
        <dbReference type="PROSITE-ProRule" id="PRU01331"/>
    </source>
</evidence>
<dbReference type="SMART" id="SM01230">
    <property type="entry name" value="Gln-synt_C"/>
    <property type="match status" value="1"/>
</dbReference>